<feature type="domain" description="AsmA" evidence="3">
    <location>
        <begin position="36"/>
        <end position="296"/>
    </location>
</feature>
<feature type="domain" description="AsmA" evidence="3">
    <location>
        <begin position="303"/>
        <end position="577"/>
    </location>
</feature>
<dbReference type="InterPro" id="IPR007844">
    <property type="entry name" value="AsmA"/>
</dbReference>
<accession>A0A6N6VEN2</accession>
<gene>
    <name evidence="4" type="ORF">F2P47_16020</name>
</gene>
<comment type="caution">
    <text evidence="4">The sequence shown here is derived from an EMBL/GenBank/DDBJ whole genome shotgun (WGS) entry which is preliminary data.</text>
</comment>
<keyword evidence="2" id="KW-0472">Membrane</keyword>
<dbReference type="PANTHER" id="PTHR30441:SF4">
    <property type="entry name" value="PROTEIN ASMA"/>
    <property type="match status" value="1"/>
</dbReference>
<dbReference type="AlphaFoldDB" id="A0A6N6VEN2"/>
<keyword evidence="2" id="KW-0812">Transmembrane</keyword>
<feature type="region of interest" description="Disordered" evidence="1">
    <location>
        <begin position="670"/>
        <end position="720"/>
    </location>
</feature>
<dbReference type="GO" id="GO:0005886">
    <property type="term" value="C:plasma membrane"/>
    <property type="evidence" value="ECO:0007669"/>
    <property type="project" value="TreeGrafter"/>
</dbReference>
<keyword evidence="5" id="KW-1185">Reference proteome</keyword>
<name>A0A6N6VEN2_9HYPH</name>
<dbReference type="PANTHER" id="PTHR30441">
    <property type="entry name" value="DUF748 DOMAIN-CONTAINING PROTEIN"/>
    <property type="match status" value="1"/>
</dbReference>
<organism evidence="4 5">
    <name type="scientific">Parvibaculum sedimenti</name>
    <dbReference type="NCBI Taxonomy" id="2608632"/>
    <lineage>
        <taxon>Bacteria</taxon>
        <taxon>Pseudomonadati</taxon>
        <taxon>Pseudomonadota</taxon>
        <taxon>Alphaproteobacteria</taxon>
        <taxon>Hyphomicrobiales</taxon>
        <taxon>Parvibaculaceae</taxon>
        <taxon>Parvibaculum</taxon>
    </lineage>
</organism>
<evidence type="ECO:0000313" key="5">
    <source>
        <dbReference type="Proteomes" id="UP000468901"/>
    </source>
</evidence>
<dbReference type="Proteomes" id="UP000468901">
    <property type="component" value="Unassembled WGS sequence"/>
</dbReference>
<evidence type="ECO:0000256" key="2">
    <source>
        <dbReference type="SAM" id="Phobius"/>
    </source>
</evidence>
<proteinExistence type="predicted"/>
<feature type="transmembrane region" description="Helical" evidence="2">
    <location>
        <begin position="36"/>
        <end position="58"/>
    </location>
</feature>
<evidence type="ECO:0000256" key="1">
    <source>
        <dbReference type="SAM" id="MobiDB-lite"/>
    </source>
</evidence>
<dbReference type="EMBL" id="WESC01000018">
    <property type="protein sequence ID" value="KAB7738628.1"/>
    <property type="molecule type" value="Genomic_DNA"/>
</dbReference>
<evidence type="ECO:0000259" key="3">
    <source>
        <dbReference type="Pfam" id="PF05170"/>
    </source>
</evidence>
<keyword evidence="2" id="KW-1133">Transmembrane helix</keyword>
<dbReference type="InterPro" id="IPR052894">
    <property type="entry name" value="AsmA-related"/>
</dbReference>
<dbReference type="GO" id="GO:0090313">
    <property type="term" value="P:regulation of protein targeting to membrane"/>
    <property type="evidence" value="ECO:0007669"/>
    <property type="project" value="TreeGrafter"/>
</dbReference>
<feature type="compositionally biased region" description="Low complexity" evidence="1">
    <location>
        <begin position="677"/>
        <end position="704"/>
    </location>
</feature>
<dbReference type="Pfam" id="PF05170">
    <property type="entry name" value="AsmA"/>
    <property type="match status" value="2"/>
</dbReference>
<evidence type="ECO:0000313" key="4">
    <source>
        <dbReference type="EMBL" id="KAB7738628.1"/>
    </source>
</evidence>
<feature type="region of interest" description="Disordered" evidence="1">
    <location>
        <begin position="160"/>
        <end position="181"/>
    </location>
</feature>
<sequence length="720" mass="74888">MPTARSQFCPRLGSIIRVESAPLEAPQAGRKVMSRLIAIIVGIVVLLAAIVVAVPMFVPASVYKQRIVSLVKAQTGRDLTIGGNVGLSFFPRLAVKVENVSISNAPWAKDRDMASMREMRAALKIIPLFKGDVQIDSFMLVDPVIHLEVKADGTPNWQFESAGAAPTETKHAPSTQGTGAPTLRQLSLGDVSIENGTATYRNQKTGASLAFEKVNVDLALPSLDDPFTANGSLVWNSEALSLELKADRPRALTEGGETPIELALKSSKINSTYKGTIRPFEGLKFAGNVTLDVASVRDLAAWLGNPMPAGKGFGPLSIEGKASGGNGVYNFSDAKIGFDGMNATGTLAVNASGKRPFVKGLLTVDRIDANTYLASDGTAQSGGGSNGGGDAGWSNEPIDLSGLRAADADFTFSTHELLIKQIKIGESALALRLNNGVMNVDLTKLALYDGAGNGKLTLDGSQRVAQMAASFSISGVSANGLLTDAADFKRLEGKTALNFAVQTTGQSQRQMVGNLGGKGEVKFTNGAIKGVNIAQLARNVGQGALTGWDSGGSQDTDFSELGGTFTIDKGILTNNDLKMLSPLVRVAGNGTVDLLNRTLNYHVNPKLAATLEGQGGASDAKGLEIPLIIEGPWTAPKFRPDLEAMLKNPEATIDQVKSLKGGGGKELLKGLLGGGAKTDTPGATGATTGTGTTTGTGSTTDSAPQEAPKPADQLKKLFGG</sequence>
<protein>
    <submittedName>
        <fullName evidence="4">AsmA family protein</fullName>
    </submittedName>
</protein>
<reference evidence="4 5" key="1">
    <citation type="submission" date="2019-09" db="EMBL/GenBank/DDBJ databases">
        <title>Parvibaculum sedimenti sp. nov., isolated from sediment.</title>
        <authorList>
            <person name="Wang Y."/>
        </authorList>
    </citation>
    <scope>NUCLEOTIDE SEQUENCE [LARGE SCALE GENOMIC DNA]</scope>
    <source>
        <strain evidence="4 5">HXT-9</strain>
    </source>
</reference>